<evidence type="ECO:0000313" key="2">
    <source>
        <dbReference type="Proteomes" id="UP000199611"/>
    </source>
</evidence>
<reference evidence="1 2" key="1">
    <citation type="submission" date="2016-10" db="EMBL/GenBank/DDBJ databases">
        <authorList>
            <person name="de Groot N.N."/>
        </authorList>
    </citation>
    <scope>NUCLEOTIDE SEQUENCE [LARGE SCALE GENOMIC DNA]</scope>
    <source>
        <strain evidence="1 2">DSM 9990</strain>
    </source>
</reference>
<evidence type="ECO:0000313" key="1">
    <source>
        <dbReference type="EMBL" id="SFM48262.1"/>
    </source>
</evidence>
<organism evidence="1 2">
    <name type="scientific">Thermodesulforhabdus norvegica</name>
    <dbReference type="NCBI Taxonomy" id="39841"/>
    <lineage>
        <taxon>Bacteria</taxon>
        <taxon>Pseudomonadati</taxon>
        <taxon>Thermodesulfobacteriota</taxon>
        <taxon>Syntrophobacteria</taxon>
        <taxon>Syntrophobacterales</taxon>
        <taxon>Thermodesulforhabdaceae</taxon>
        <taxon>Thermodesulforhabdus</taxon>
    </lineage>
</organism>
<name>A0A1I4R7I0_9BACT</name>
<dbReference type="Gene3D" id="3.10.520.10">
    <property type="entry name" value="ApbE-like domains"/>
    <property type="match status" value="1"/>
</dbReference>
<dbReference type="OrthoDB" id="9787842at2"/>
<accession>A0A1I4R7I0</accession>
<dbReference type="InterPro" id="IPR003374">
    <property type="entry name" value="ApbE-like_sf"/>
</dbReference>
<sequence>MGVIGKESRFYRFWHASGKGTAYEVRFRQTDLWIRSSEDFSKLVLKVVMDAHCQIMAYAKKNSRFLTSLRPLPWDPLAPPIVRKMLRAADFAGVGPMASVAGAIAECVGVEIRRIDPAGDVIVENGGDCFLFSAHDPIIGLYGGNIRLRVKLPSEKLPLCVCSSSATMGHSLSLGKADLVTIFSSDGALADAAATAVCNSIHSPDDLEPVVGEWGLRPEIYAVIAIIDGQVGLFGGIELV</sequence>
<dbReference type="RefSeq" id="WP_093393163.1">
    <property type="nucleotide sequence ID" value="NZ_FOUU01000001.1"/>
</dbReference>
<dbReference type="STRING" id="39841.SAMN05660836_00452"/>
<dbReference type="SUPFAM" id="SSF143631">
    <property type="entry name" value="ApbE-like"/>
    <property type="match status" value="1"/>
</dbReference>
<protein>
    <submittedName>
        <fullName evidence="1">Uncharacterized protein</fullName>
    </submittedName>
</protein>
<dbReference type="AlphaFoldDB" id="A0A1I4R7I0"/>
<dbReference type="Proteomes" id="UP000199611">
    <property type="component" value="Unassembled WGS sequence"/>
</dbReference>
<keyword evidence="2" id="KW-1185">Reference proteome</keyword>
<gene>
    <name evidence="1" type="ORF">SAMN05660836_00452</name>
</gene>
<dbReference type="EMBL" id="FOUU01000001">
    <property type="protein sequence ID" value="SFM48262.1"/>
    <property type="molecule type" value="Genomic_DNA"/>
</dbReference>
<proteinExistence type="predicted"/>